<reference evidence="16" key="1">
    <citation type="submission" date="2020-01" db="EMBL/GenBank/DDBJ databases">
        <title>Development of genomics and gene disruption for Polysphondylium violaceum indicates a role for the polyketide synthase stlB in stalk morphogenesis.</title>
        <authorList>
            <person name="Narita B."/>
            <person name="Kawabe Y."/>
            <person name="Kin K."/>
            <person name="Saito T."/>
            <person name="Gibbs R."/>
            <person name="Kuspa A."/>
            <person name="Muzny D."/>
            <person name="Queller D."/>
            <person name="Richards S."/>
            <person name="Strassman J."/>
            <person name="Sucgang R."/>
            <person name="Worley K."/>
            <person name="Schaap P."/>
        </authorList>
    </citation>
    <scope>NUCLEOTIDE SEQUENCE</scope>
    <source>
        <strain evidence="16">QSvi11</strain>
    </source>
</reference>
<dbReference type="PANTHER" id="PTHR45750">
    <property type="entry name" value="GH11602P"/>
    <property type="match status" value="1"/>
</dbReference>
<dbReference type="OrthoDB" id="1937912at2759"/>
<evidence type="ECO:0000259" key="14">
    <source>
        <dbReference type="PROSITE" id="PS50014"/>
    </source>
</evidence>
<dbReference type="EMBL" id="AJWJ01000406">
    <property type="protein sequence ID" value="KAF2071161.1"/>
    <property type="molecule type" value="Genomic_DNA"/>
</dbReference>
<feature type="region of interest" description="Disordered" evidence="13">
    <location>
        <begin position="52"/>
        <end position="82"/>
    </location>
</feature>
<evidence type="ECO:0000313" key="17">
    <source>
        <dbReference type="Proteomes" id="UP000695562"/>
    </source>
</evidence>
<evidence type="ECO:0000256" key="12">
    <source>
        <dbReference type="PROSITE-ProRule" id="PRU00035"/>
    </source>
</evidence>
<dbReference type="PRINTS" id="PR00503">
    <property type="entry name" value="BROMODOMAIN"/>
</dbReference>
<dbReference type="PROSITE" id="PS51186">
    <property type="entry name" value="GNAT"/>
    <property type="match status" value="1"/>
</dbReference>
<protein>
    <recommendedName>
        <fullName evidence="3">histone acetyltransferase</fullName>
        <ecNumber evidence="3">2.3.1.48</ecNumber>
    </recommendedName>
</protein>
<feature type="domain" description="Bromo" evidence="14">
    <location>
        <begin position="323"/>
        <end position="394"/>
    </location>
</feature>
<comment type="caution">
    <text evidence="16">The sequence shown here is derived from an EMBL/GenBank/DDBJ whole genome shotgun (WGS) entry which is preliminary data.</text>
</comment>
<dbReference type="InterPro" id="IPR000182">
    <property type="entry name" value="GNAT_dom"/>
</dbReference>
<keyword evidence="9" id="KW-0804">Transcription</keyword>
<dbReference type="Pfam" id="PF00439">
    <property type="entry name" value="Bromodomain"/>
    <property type="match status" value="1"/>
</dbReference>
<evidence type="ECO:0000256" key="4">
    <source>
        <dbReference type="ARBA" id="ARBA00022679"/>
    </source>
</evidence>
<dbReference type="InterPro" id="IPR036427">
    <property type="entry name" value="Bromodomain-like_sf"/>
</dbReference>
<keyword evidence="4" id="KW-0808">Transferase</keyword>
<dbReference type="Gene3D" id="3.40.630.30">
    <property type="match status" value="1"/>
</dbReference>
<evidence type="ECO:0000256" key="3">
    <source>
        <dbReference type="ARBA" id="ARBA00013184"/>
    </source>
</evidence>
<dbReference type="Proteomes" id="UP000695562">
    <property type="component" value="Unassembled WGS sequence"/>
</dbReference>
<dbReference type="InterPro" id="IPR001487">
    <property type="entry name" value="Bromodomain"/>
</dbReference>
<keyword evidence="17" id="KW-1185">Reference proteome</keyword>
<keyword evidence="11" id="KW-0012">Acyltransferase</keyword>
<comment type="similarity">
    <text evidence="2">Belongs to the acetyltransferase family. GCN5 subfamily.</text>
</comment>
<evidence type="ECO:0000256" key="10">
    <source>
        <dbReference type="ARBA" id="ARBA00023242"/>
    </source>
</evidence>
<evidence type="ECO:0000259" key="15">
    <source>
        <dbReference type="PROSITE" id="PS51186"/>
    </source>
</evidence>
<evidence type="ECO:0000256" key="9">
    <source>
        <dbReference type="ARBA" id="ARBA00023163"/>
    </source>
</evidence>
<proteinExistence type="inferred from homology"/>
<dbReference type="PROSITE" id="PS50014">
    <property type="entry name" value="BROMODOMAIN_2"/>
    <property type="match status" value="1"/>
</dbReference>
<evidence type="ECO:0000256" key="5">
    <source>
        <dbReference type="ARBA" id="ARBA00022853"/>
    </source>
</evidence>
<dbReference type="SUPFAM" id="SSF81995">
    <property type="entry name" value="beta-sandwich domain of Sec23/24"/>
    <property type="match status" value="1"/>
</dbReference>
<name>A0A8J4UQU1_9MYCE</name>
<keyword evidence="7 12" id="KW-0103">Bromodomain</keyword>
<evidence type="ECO:0000313" key="16">
    <source>
        <dbReference type="EMBL" id="KAF2071161.1"/>
    </source>
</evidence>
<dbReference type="GO" id="GO:0010484">
    <property type="term" value="F:histone H3 acetyltransferase activity"/>
    <property type="evidence" value="ECO:0007669"/>
    <property type="project" value="TreeGrafter"/>
</dbReference>
<dbReference type="SMART" id="SM00297">
    <property type="entry name" value="BROMO"/>
    <property type="match status" value="1"/>
</dbReference>
<dbReference type="GO" id="GO:0045944">
    <property type="term" value="P:positive regulation of transcription by RNA polymerase II"/>
    <property type="evidence" value="ECO:0007669"/>
    <property type="project" value="TreeGrafter"/>
</dbReference>
<evidence type="ECO:0000256" key="13">
    <source>
        <dbReference type="SAM" id="MobiDB-lite"/>
    </source>
</evidence>
<evidence type="ECO:0000256" key="11">
    <source>
        <dbReference type="ARBA" id="ARBA00023315"/>
    </source>
</evidence>
<gene>
    <name evidence="16" type="ORF">CYY_007516</name>
</gene>
<comment type="subcellular location">
    <subcellularLocation>
        <location evidence="1">Nucleus</location>
    </subcellularLocation>
</comment>
<evidence type="ECO:0000256" key="2">
    <source>
        <dbReference type="ARBA" id="ARBA00008607"/>
    </source>
</evidence>
<dbReference type="Pfam" id="PF00583">
    <property type="entry name" value="Acetyltransf_1"/>
    <property type="match status" value="1"/>
</dbReference>
<dbReference type="GO" id="GO:0000123">
    <property type="term" value="C:histone acetyltransferase complex"/>
    <property type="evidence" value="ECO:0007669"/>
    <property type="project" value="TreeGrafter"/>
</dbReference>
<accession>A0A8J4UQU1</accession>
<dbReference type="SUPFAM" id="SSF55729">
    <property type="entry name" value="Acyl-CoA N-acyltransferases (Nat)"/>
    <property type="match status" value="1"/>
</dbReference>
<dbReference type="InterPro" id="IPR018359">
    <property type="entry name" value="Bromodomain_CS"/>
</dbReference>
<evidence type="ECO:0000256" key="7">
    <source>
        <dbReference type="ARBA" id="ARBA00023117"/>
    </source>
</evidence>
<keyword evidence="8" id="KW-0010">Activator</keyword>
<evidence type="ECO:0000256" key="1">
    <source>
        <dbReference type="ARBA" id="ARBA00004123"/>
    </source>
</evidence>
<dbReference type="EC" id="2.3.1.48" evidence="3"/>
<dbReference type="SUPFAM" id="SSF47370">
    <property type="entry name" value="Bromodomain"/>
    <property type="match status" value="1"/>
</dbReference>
<feature type="domain" description="N-acetyltransferase" evidence="15">
    <location>
        <begin position="87"/>
        <end position="236"/>
    </location>
</feature>
<sequence length="412" mass="47527">MDVQPQQQIVQQPQHQQHQQIQQQQQIIQQQQLPPEQSVLVNNGSEQYHIPTVTPVKTEEVLGPEGGLDQNTGRGQSAKEEKQQGILRFDVITNDGSLKNLQSLMDLKNVFSKQLPKMPREYIVRLMFDKFHHSLLIIKRDNVIGGICFRPFREQGFIEIAFCAITSSEQVKGYGSFLMTHLKEHLRLNGIYHFLTFADNFAIEYFQKQGFTHEITLAKDKWKGFIQEYDGGSLMECVVHPKVTYLDIPSMVKMQRDTLNKKIREISTAHIVYPGLDCFKKGQPRIPIEQIKGIKESGWVSSVSEHQIQELQKQLSLILDTIKRHPDAAPFLKPVSLTEAPNYLSIIKDPVDLDIVTERLSRQNYYITKNIFHADLKRICNNCKEFNGEGSVYYEIADRFEKFIQSQINTIV</sequence>
<evidence type="ECO:0000256" key="8">
    <source>
        <dbReference type="ARBA" id="ARBA00023159"/>
    </source>
</evidence>
<keyword evidence="10" id="KW-0539">Nucleus</keyword>
<dbReference type="AlphaFoldDB" id="A0A8J4UQU1"/>
<dbReference type="InterPro" id="IPR037800">
    <property type="entry name" value="GCN5"/>
</dbReference>
<dbReference type="PANTHER" id="PTHR45750:SF3">
    <property type="entry name" value="HISTONE ACETYLTRANSFERASE"/>
    <property type="match status" value="1"/>
</dbReference>
<dbReference type="Gene3D" id="1.20.920.10">
    <property type="entry name" value="Bromodomain-like"/>
    <property type="match status" value="1"/>
</dbReference>
<keyword evidence="6" id="KW-0805">Transcription regulation</keyword>
<evidence type="ECO:0000256" key="6">
    <source>
        <dbReference type="ARBA" id="ARBA00023015"/>
    </source>
</evidence>
<organism evidence="16 17">
    <name type="scientific">Polysphondylium violaceum</name>
    <dbReference type="NCBI Taxonomy" id="133409"/>
    <lineage>
        <taxon>Eukaryota</taxon>
        <taxon>Amoebozoa</taxon>
        <taxon>Evosea</taxon>
        <taxon>Eumycetozoa</taxon>
        <taxon>Dictyostelia</taxon>
        <taxon>Dictyosteliales</taxon>
        <taxon>Dictyosteliaceae</taxon>
        <taxon>Polysphondylium</taxon>
    </lineage>
</organism>
<keyword evidence="5" id="KW-0156">Chromatin regulator</keyword>
<dbReference type="PROSITE" id="PS00633">
    <property type="entry name" value="BROMODOMAIN_1"/>
    <property type="match status" value="1"/>
</dbReference>
<dbReference type="InterPro" id="IPR016181">
    <property type="entry name" value="Acyl_CoA_acyltransferase"/>
</dbReference>
<dbReference type="GO" id="GO:0005634">
    <property type="term" value="C:nucleus"/>
    <property type="evidence" value="ECO:0007669"/>
    <property type="project" value="UniProtKB-SubCell"/>
</dbReference>